<name>A0A369K1H8_HYPMA</name>
<evidence type="ECO:0000256" key="3">
    <source>
        <dbReference type="PROSITE-ProRule" id="PRU10007"/>
    </source>
</evidence>
<dbReference type="GO" id="GO:0019413">
    <property type="term" value="P:acetate biosynthetic process"/>
    <property type="evidence" value="ECO:0007669"/>
    <property type="project" value="UniProtKB-ARBA"/>
</dbReference>
<dbReference type="SUPFAM" id="SSF53720">
    <property type="entry name" value="ALDH-like"/>
    <property type="match status" value="1"/>
</dbReference>
<dbReference type="GO" id="GO:0004030">
    <property type="term" value="F:aldehyde dehydrogenase [NAD(P)+] activity"/>
    <property type="evidence" value="ECO:0007669"/>
    <property type="project" value="UniProtKB-ARBA"/>
</dbReference>
<evidence type="ECO:0000256" key="2">
    <source>
        <dbReference type="ARBA" id="ARBA00023002"/>
    </source>
</evidence>
<dbReference type="InterPro" id="IPR016162">
    <property type="entry name" value="Ald_DH_N"/>
</dbReference>
<feature type="domain" description="Aldehyde dehydrogenase" evidence="5">
    <location>
        <begin position="109"/>
        <end position="458"/>
    </location>
</feature>
<keyword evidence="2 4" id="KW-0560">Oxidoreductase</keyword>
<comment type="similarity">
    <text evidence="1 4">Belongs to the aldehyde dehydrogenase family.</text>
</comment>
<dbReference type="Gene3D" id="3.40.605.10">
    <property type="entry name" value="Aldehyde Dehydrogenase, Chain A, domain 1"/>
    <property type="match status" value="2"/>
</dbReference>
<evidence type="ECO:0000313" key="7">
    <source>
        <dbReference type="Proteomes" id="UP000076154"/>
    </source>
</evidence>
<dbReference type="STRING" id="39966.A0A369K1H8"/>
<protein>
    <submittedName>
        <fullName evidence="6">Aldehyde dehydrogenase</fullName>
    </submittedName>
</protein>
<dbReference type="AlphaFoldDB" id="A0A369K1H8"/>
<dbReference type="PROSITE" id="PS00070">
    <property type="entry name" value="ALDEHYDE_DEHYDR_CYS"/>
    <property type="match status" value="1"/>
</dbReference>
<evidence type="ECO:0000313" key="6">
    <source>
        <dbReference type="EMBL" id="RDB27442.1"/>
    </source>
</evidence>
<sequence>MTRTFSYTFSTPSYQDAVSFNTGLFINGEWVDPVDSAAIDIVNPTTGELIISVAAGSSKDVDIAVEAAKQAYTTSWGLKCPGSVRGKLLNKLADLVEQHSDEFAALEALNVDENRLAYTRREPFGVVGLIVPWNFPLMMAVTKIAPALATGNAVVFKPSEVTPLTALKLAGLFNEAGFPPGVINIINGYGNTVGQAISEHPFIQKVAFTGSTLVGRKVLKSAAESNLKNVALELGGKSPTVIFHDANLEQAVKWAAHGIFFNMGQACTAGSRIFVQETIYDEFLDKFTTIAKYLHAATGDPFTPGIEHGPQVSQTQFERVMGYIESGKSEGATIHIGGARQGSAGYFIQPTIFTDVKPDMKIVNEEIFGPVACVIKFKTEKEVIEAANNTIYGLACNVFSENLGRALRVAHSIEAGTAWVNCSQLPEVALPFGGYKQSGIGRELGQYALDMYTQVKAVHVNLGLQL</sequence>
<dbReference type="FunCoup" id="A0A369K1H8">
    <property type="interactions" value="274"/>
</dbReference>
<dbReference type="OrthoDB" id="310895at2759"/>
<comment type="caution">
    <text evidence="6">The sequence shown here is derived from an EMBL/GenBank/DDBJ whole genome shotgun (WGS) entry which is preliminary data.</text>
</comment>
<evidence type="ECO:0000259" key="5">
    <source>
        <dbReference type="Pfam" id="PF00171"/>
    </source>
</evidence>
<evidence type="ECO:0000256" key="1">
    <source>
        <dbReference type="ARBA" id="ARBA00009986"/>
    </source>
</evidence>
<evidence type="ECO:0000256" key="4">
    <source>
        <dbReference type="RuleBase" id="RU003345"/>
    </source>
</evidence>
<proteinExistence type="inferred from homology"/>
<dbReference type="InParanoid" id="A0A369K1H8"/>
<dbReference type="InterPro" id="IPR029510">
    <property type="entry name" value="Ald_DH_CS_GLU"/>
</dbReference>
<dbReference type="FunFam" id="3.40.309.10:FF:000001">
    <property type="entry name" value="Mitochondrial aldehyde dehydrogenase 2"/>
    <property type="match status" value="1"/>
</dbReference>
<dbReference type="InterPro" id="IPR016161">
    <property type="entry name" value="Ald_DH/histidinol_DH"/>
</dbReference>
<dbReference type="Pfam" id="PF00171">
    <property type="entry name" value="Aldedh"/>
    <property type="match status" value="1"/>
</dbReference>
<dbReference type="PROSITE" id="PS00687">
    <property type="entry name" value="ALDEHYDE_DEHYDR_GLU"/>
    <property type="match status" value="1"/>
</dbReference>
<dbReference type="FunFam" id="3.40.605.10:FF:000007">
    <property type="entry name" value="NAD/NADP-dependent betaine aldehyde dehydrogenase"/>
    <property type="match status" value="1"/>
</dbReference>
<keyword evidence="7" id="KW-1185">Reference proteome</keyword>
<dbReference type="Proteomes" id="UP000076154">
    <property type="component" value="Unassembled WGS sequence"/>
</dbReference>
<feature type="active site" evidence="3">
    <location>
        <position position="233"/>
    </location>
</feature>
<dbReference type="InterPro" id="IPR016160">
    <property type="entry name" value="Ald_DH_CS_CYS"/>
</dbReference>
<dbReference type="Gene3D" id="3.40.309.10">
    <property type="entry name" value="Aldehyde Dehydrogenase, Chain A, domain 2"/>
    <property type="match status" value="1"/>
</dbReference>
<dbReference type="EMBL" id="LUEZ02000016">
    <property type="protein sequence ID" value="RDB27442.1"/>
    <property type="molecule type" value="Genomic_DNA"/>
</dbReference>
<dbReference type="InterPro" id="IPR015590">
    <property type="entry name" value="Aldehyde_DH_dom"/>
</dbReference>
<accession>A0A369K1H8</accession>
<reference evidence="6" key="1">
    <citation type="submission" date="2018-04" db="EMBL/GenBank/DDBJ databases">
        <title>Whole genome sequencing of Hypsizygus marmoreus.</title>
        <authorList>
            <person name="Choi I.-G."/>
            <person name="Min B."/>
            <person name="Kim J.-G."/>
            <person name="Kim S."/>
            <person name="Oh Y.-L."/>
            <person name="Kong W.-S."/>
            <person name="Park H."/>
            <person name="Jeong J."/>
            <person name="Song E.-S."/>
        </authorList>
    </citation>
    <scope>NUCLEOTIDE SEQUENCE [LARGE SCALE GENOMIC DNA]</scope>
    <source>
        <strain evidence="6">51987-8</strain>
    </source>
</reference>
<dbReference type="PANTHER" id="PTHR11699">
    <property type="entry name" value="ALDEHYDE DEHYDROGENASE-RELATED"/>
    <property type="match status" value="1"/>
</dbReference>
<organism evidence="6 7">
    <name type="scientific">Hypsizygus marmoreus</name>
    <name type="common">White beech mushroom</name>
    <name type="synonym">Agaricus marmoreus</name>
    <dbReference type="NCBI Taxonomy" id="39966"/>
    <lineage>
        <taxon>Eukaryota</taxon>
        <taxon>Fungi</taxon>
        <taxon>Dikarya</taxon>
        <taxon>Basidiomycota</taxon>
        <taxon>Agaricomycotina</taxon>
        <taxon>Agaricomycetes</taxon>
        <taxon>Agaricomycetidae</taxon>
        <taxon>Agaricales</taxon>
        <taxon>Tricholomatineae</taxon>
        <taxon>Lyophyllaceae</taxon>
        <taxon>Hypsizygus</taxon>
    </lineage>
</organism>
<dbReference type="InterPro" id="IPR016163">
    <property type="entry name" value="Ald_DH_C"/>
</dbReference>
<gene>
    <name evidence="6" type="primary">aldA_4</name>
    <name evidence="6" type="ORF">Hypma_004087</name>
</gene>
<dbReference type="FunFam" id="3.40.605.10:FF:000026">
    <property type="entry name" value="Aldehyde dehydrogenase, putative"/>
    <property type="match status" value="1"/>
</dbReference>